<evidence type="ECO:0000313" key="1">
    <source>
        <dbReference type="EMBL" id="GBP07908.1"/>
    </source>
</evidence>
<dbReference type="EMBL" id="BGZK01004257">
    <property type="protein sequence ID" value="GBP07908.1"/>
    <property type="molecule type" value="Genomic_DNA"/>
</dbReference>
<organism evidence="1 2">
    <name type="scientific">Eumeta variegata</name>
    <name type="common">Bagworm moth</name>
    <name type="synonym">Eumeta japonica</name>
    <dbReference type="NCBI Taxonomy" id="151549"/>
    <lineage>
        <taxon>Eukaryota</taxon>
        <taxon>Metazoa</taxon>
        <taxon>Ecdysozoa</taxon>
        <taxon>Arthropoda</taxon>
        <taxon>Hexapoda</taxon>
        <taxon>Insecta</taxon>
        <taxon>Pterygota</taxon>
        <taxon>Neoptera</taxon>
        <taxon>Endopterygota</taxon>
        <taxon>Lepidoptera</taxon>
        <taxon>Glossata</taxon>
        <taxon>Ditrysia</taxon>
        <taxon>Tineoidea</taxon>
        <taxon>Psychidae</taxon>
        <taxon>Oiketicinae</taxon>
        <taxon>Eumeta</taxon>
    </lineage>
</organism>
<dbReference type="Proteomes" id="UP000299102">
    <property type="component" value="Unassembled WGS sequence"/>
</dbReference>
<evidence type="ECO:0000313" key="2">
    <source>
        <dbReference type="Proteomes" id="UP000299102"/>
    </source>
</evidence>
<sequence length="111" mass="13258">MERIILKIRRIHKIKSENICQKIKLTDAIKHALSLKWRWAGHISRCPDKRRTIEATLWKRQMGKRNVGRQIRRWANDIAHVAGNDWIKSGKDRESWKRMEEAFTQTKAQIS</sequence>
<accession>A0A4C1T382</accession>
<keyword evidence="2" id="KW-1185">Reference proteome</keyword>
<name>A0A4C1T382_EUMVA</name>
<evidence type="ECO:0008006" key="3">
    <source>
        <dbReference type="Google" id="ProtNLM"/>
    </source>
</evidence>
<dbReference type="OrthoDB" id="407509at2759"/>
<gene>
    <name evidence="1" type="ORF">EVAR_71542_1</name>
</gene>
<protein>
    <recommendedName>
        <fullName evidence="3">Endonuclease-reverse transcriptase</fullName>
    </recommendedName>
</protein>
<comment type="caution">
    <text evidence="1">The sequence shown here is derived from an EMBL/GenBank/DDBJ whole genome shotgun (WGS) entry which is preliminary data.</text>
</comment>
<reference evidence="1 2" key="1">
    <citation type="journal article" date="2019" name="Commun. Biol.">
        <title>The bagworm genome reveals a unique fibroin gene that provides high tensile strength.</title>
        <authorList>
            <person name="Kono N."/>
            <person name="Nakamura H."/>
            <person name="Ohtoshi R."/>
            <person name="Tomita M."/>
            <person name="Numata K."/>
            <person name="Arakawa K."/>
        </authorList>
    </citation>
    <scope>NUCLEOTIDE SEQUENCE [LARGE SCALE GENOMIC DNA]</scope>
</reference>
<proteinExistence type="predicted"/>
<dbReference type="AlphaFoldDB" id="A0A4C1T382"/>